<gene>
    <name evidence="1" type="ORF">EhV290</name>
</gene>
<accession>Q4A2J0</accession>
<name>Q4A2J0_EHV8U</name>
<evidence type="ECO:0000313" key="1">
    <source>
        <dbReference type="EMBL" id="CAI65716.1"/>
    </source>
</evidence>
<dbReference type="RefSeq" id="YP_294047.1">
    <property type="nucleotide sequence ID" value="NC_007346.1"/>
</dbReference>
<evidence type="ECO:0000313" key="2">
    <source>
        <dbReference type="Proteomes" id="UP000000863"/>
    </source>
</evidence>
<dbReference type="EMBL" id="AJ890364">
    <property type="protein sequence ID" value="CAI65716.1"/>
    <property type="molecule type" value="Genomic_DNA"/>
</dbReference>
<proteinExistence type="predicted"/>
<organism evidence="1 2">
    <name type="scientific">Emiliania huxleyi virus 86 (isolate United Kingdom/English Channel/1999)</name>
    <name type="common">EhV-86</name>
    <dbReference type="NCBI Taxonomy" id="654925"/>
    <lineage>
        <taxon>Viruses</taxon>
        <taxon>Varidnaviria</taxon>
        <taxon>Bamfordvirae</taxon>
        <taxon>Nucleocytoviricota</taxon>
        <taxon>Megaviricetes</taxon>
        <taxon>Algavirales</taxon>
        <taxon>Phycodnaviridae</taxon>
        <taxon>Coccolithovirus</taxon>
        <taxon>Coccolithovirus huxleyi</taxon>
        <taxon>Emiliania huxleyi virus 86</taxon>
    </lineage>
</organism>
<dbReference type="KEGG" id="vg:3654740"/>
<dbReference type="GeneID" id="3654740"/>
<sequence>MASPIAIQLHADMVKACYEMESNHVKYGAHPTYIANISDIEHLKTNIDTSLKLITEHNFQQFAGFYEQHGRYMQMIKSLPDVFGTPVFVSTPTFVSTTPTFVPTTPKPTPTPTKAKVAIDPKVELKGWGEERLGRLSAYELRQMCDRYGVCNPYNASKSYCVSRLMALK</sequence>
<organismHost>
    <name type="scientific">Emiliania huxleyi</name>
    <name type="common">Coccolithophore</name>
    <name type="synonym">Pontosphaera huxleyi</name>
    <dbReference type="NCBI Taxonomy" id="2903"/>
</organismHost>
<reference evidence="1 2" key="1">
    <citation type="journal article" date="2005" name="Science">
        <title>Complete genome sequence and lytic phase transcription profile of a Coccolithovirus.</title>
        <authorList>
            <person name="Wilson W.H."/>
            <person name="Schroeder D.C."/>
            <person name="Allen M.J."/>
            <person name="Holden M.T.G."/>
            <person name="Parkhill J."/>
            <person name="Barrell B.G."/>
            <person name="Churcher C."/>
            <person name="Hamlin N."/>
            <person name="Mungall K."/>
            <person name="Norbertczak H."/>
            <person name="Quail M.A."/>
            <person name="Price C."/>
            <person name="Rabbinowitsch E."/>
            <person name="Walker D."/>
            <person name="Craigon M."/>
            <person name="Roy D."/>
            <person name="Ghazal P."/>
        </authorList>
    </citation>
    <scope>NUCLEOTIDE SEQUENCE [LARGE SCALE GENOMIC DNA]</scope>
    <source>
        <strain evidence="2">Isolate United Kingdom/English Channel/1999</strain>
    </source>
</reference>
<keyword evidence="2" id="KW-1185">Reference proteome</keyword>
<protein>
    <submittedName>
        <fullName evidence="1">Uncharacterized protein</fullName>
    </submittedName>
</protein>
<dbReference type="Proteomes" id="UP000000863">
    <property type="component" value="Segment"/>
</dbReference>